<reference evidence="2" key="3">
    <citation type="submission" date="2015-04" db="UniProtKB">
        <authorList>
            <consortium name="EnsemblPlants"/>
        </authorList>
    </citation>
    <scope>IDENTIFICATION</scope>
    <source>
        <strain evidence="2">cv. Jemalong A17</strain>
    </source>
</reference>
<dbReference type="HOGENOM" id="CLU_2267779_0_0_1"/>
<dbReference type="EMBL" id="CM001222">
    <property type="protein sequence ID" value="KEH26414.1"/>
    <property type="molecule type" value="Genomic_DNA"/>
</dbReference>
<protein>
    <submittedName>
        <fullName evidence="1 2">Uncharacterized protein</fullName>
    </submittedName>
</protein>
<dbReference type="EnsemblPlants" id="KEH26414">
    <property type="protein sequence ID" value="KEH26414"/>
    <property type="gene ID" value="MTR_6g055485"/>
</dbReference>
<evidence type="ECO:0000313" key="2">
    <source>
        <dbReference type="EnsemblPlants" id="KEH26414"/>
    </source>
</evidence>
<keyword evidence="3" id="KW-1185">Reference proteome</keyword>
<name>A0A072U9E6_MEDTR</name>
<dbReference type="Proteomes" id="UP000002051">
    <property type="component" value="Chromosome 6"/>
</dbReference>
<evidence type="ECO:0000313" key="1">
    <source>
        <dbReference type="EMBL" id="KEH26414.1"/>
    </source>
</evidence>
<reference evidence="1 3" key="1">
    <citation type="journal article" date="2011" name="Nature">
        <title>The Medicago genome provides insight into the evolution of rhizobial symbioses.</title>
        <authorList>
            <person name="Young N.D."/>
            <person name="Debelle F."/>
            <person name="Oldroyd G.E."/>
            <person name="Geurts R."/>
            <person name="Cannon S.B."/>
            <person name="Udvardi M.K."/>
            <person name="Benedito V.A."/>
            <person name="Mayer K.F."/>
            <person name="Gouzy J."/>
            <person name="Schoof H."/>
            <person name="Van de Peer Y."/>
            <person name="Proost S."/>
            <person name="Cook D.R."/>
            <person name="Meyers B.C."/>
            <person name="Spannagl M."/>
            <person name="Cheung F."/>
            <person name="De Mita S."/>
            <person name="Krishnakumar V."/>
            <person name="Gundlach H."/>
            <person name="Zhou S."/>
            <person name="Mudge J."/>
            <person name="Bharti A.K."/>
            <person name="Murray J.D."/>
            <person name="Naoumkina M.A."/>
            <person name="Rosen B."/>
            <person name="Silverstein K.A."/>
            <person name="Tang H."/>
            <person name="Rombauts S."/>
            <person name="Zhao P.X."/>
            <person name="Zhou P."/>
            <person name="Barbe V."/>
            <person name="Bardou P."/>
            <person name="Bechner M."/>
            <person name="Bellec A."/>
            <person name="Berger A."/>
            <person name="Berges H."/>
            <person name="Bidwell S."/>
            <person name="Bisseling T."/>
            <person name="Choisne N."/>
            <person name="Couloux A."/>
            <person name="Denny R."/>
            <person name="Deshpande S."/>
            <person name="Dai X."/>
            <person name="Doyle J.J."/>
            <person name="Dudez A.M."/>
            <person name="Farmer A.D."/>
            <person name="Fouteau S."/>
            <person name="Franken C."/>
            <person name="Gibelin C."/>
            <person name="Gish J."/>
            <person name="Goldstein S."/>
            <person name="Gonzalez A.J."/>
            <person name="Green P.J."/>
            <person name="Hallab A."/>
            <person name="Hartog M."/>
            <person name="Hua A."/>
            <person name="Humphray S.J."/>
            <person name="Jeong D.H."/>
            <person name="Jing Y."/>
            <person name="Jocker A."/>
            <person name="Kenton S.M."/>
            <person name="Kim D.J."/>
            <person name="Klee K."/>
            <person name="Lai H."/>
            <person name="Lang C."/>
            <person name="Lin S."/>
            <person name="Macmil S.L."/>
            <person name="Magdelenat G."/>
            <person name="Matthews L."/>
            <person name="McCorrison J."/>
            <person name="Monaghan E.L."/>
            <person name="Mun J.H."/>
            <person name="Najar F.Z."/>
            <person name="Nicholson C."/>
            <person name="Noirot C."/>
            <person name="O'Bleness M."/>
            <person name="Paule C.R."/>
            <person name="Poulain J."/>
            <person name="Prion F."/>
            <person name="Qin B."/>
            <person name="Qu C."/>
            <person name="Retzel E.F."/>
            <person name="Riddle C."/>
            <person name="Sallet E."/>
            <person name="Samain S."/>
            <person name="Samson N."/>
            <person name="Sanders I."/>
            <person name="Saurat O."/>
            <person name="Scarpelli C."/>
            <person name="Schiex T."/>
            <person name="Segurens B."/>
            <person name="Severin A.J."/>
            <person name="Sherrier D.J."/>
            <person name="Shi R."/>
            <person name="Sims S."/>
            <person name="Singer S.R."/>
            <person name="Sinharoy S."/>
            <person name="Sterck L."/>
            <person name="Viollet A."/>
            <person name="Wang B.B."/>
            <person name="Wang K."/>
            <person name="Wang M."/>
            <person name="Wang X."/>
            <person name="Warfsmann J."/>
            <person name="Weissenbach J."/>
            <person name="White D.D."/>
            <person name="White J.D."/>
            <person name="Wiley G.B."/>
            <person name="Wincker P."/>
            <person name="Xing Y."/>
            <person name="Yang L."/>
            <person name="Yao Z."/>
            <person name="Ying F."/>
            <person name="Zhai J."/>
            <person name="Zhou L."/>
            <person name="Zuber A."/>
            <person name="Denarie J."/>
            <person name="Dixon R.A."/>
            <person name="May G.D."/>
            <person name="Schwartz D.C."/>
            <person name="Rogers J."/>
            <person name="Quetier F."/>
            <person name="Town C.D."/>
            <person name="Roe B.A."/>
        </authorList>
    </citation>
    <scope>NUCLEOTIDE SEQUENCE [LARGE SCALE GENOMIC DNA]</scope>
    <source>
        <strain evidence="1">A17</strain>
        <strain evidence="2 3">cv. Jemalong A17</strain>
    </source>
</reference>
<organism evidence="1 3">
    <name type="scientific">Medicago truncatula</name>
    <name type="common">Barrel medic</name>
    <name type="synonym">Medicago tribuloides</name>
    <dbReference type="NCBI Taxonomy" id="3880"/>
    <lineage>
        <taxon>Eukaryota</taxon>
        <taxon>Viridiplantae</taxon>
        <taxon>Streptophyta</taxon>
        <taxon>Embryophyta</taxon>
        <taxon>Tracheophyta</taxon>
        <taxon>Spermatophyta</taxon>
        <taxon>Magnoliopsida</taxon>
        <taxon>eudicotyledons</taxon>
        <taxon>Gunneridae</taxon>
        <taxon>Pentapetalae</taxon>
        <taxon>rosids</taxon>
        <taxon>fabids</taxon>
        <taxon>Fabales</taxon>
        <taxon>Fabaceae</taxon>
        <taxon>Papilionoideae</taxon>
        <taxon>50 kb inversion clade</taxon>
        <taxon>NPAAA clade</taxon>
        <taxon>Hologalegina</taxon>
        <taxon>IRL clade</taxon>
        <taxon>Trifolieae</taxon>
        <taxon>Medicago</taxon>
    </lineage>
</organism>
<evidence type="ECO:0000313" key="3">
    <source>
        <dbReference type="Proteomes" id="UP000002051"/>
    </source>
</evidence>
<gene>
    <name evidence="1" type="ordered locus">MTR_6g055485</name>
</gene>
<accession>A0A072U9E6</accession>
<proteinExistence type="predicted"/>
<dbReference type="AlphaFoldDB" id="A0A072U9E6"/>
<reference evidence="1 3" key="2">
    <citation type="journal article" date="2014" name="BMC Genomics">
        <title>An improved genome release (version Mt4.0) for the model legume Medicago truncatula.</title>
        <authorList>
            <person name="Tang H."/>
            <person name="Krishnakumar V."/>
            <person name="Bidwell S."/>
            <person name="Rosen B."/>
            <person name="Chan A."/>
            <person name="Zhou S."/>
            <person name="Gentzbittel L."/>
            <person name="Childs K.L."/>
            <person name="Yandell M."/>
            <person name="Gundlach H."/>
            <person name="Mayer K.F."/>
            <person name="Schwartz D.C."/>
            <person name="Town C.D."/>
        </authorList>
    </citation>
    <scope>GENOME REANNOTATION</scope>
    <source>
        <strain evidence="1">A17</strain>
        <strain evidence="2 3">cv. Jemalong A17</strain>
    </source>
</reference>
<sequence>MLPGADWGCGSVGTLTLNGIYSITKQSLARRPLHKCLIKIQSKNIVIDLQKQYVRNRKAITKFSSRYVSEHIRHTREKAHTTSTILGYLQVTHTKSNIFKQKG</sequence>